<dbReference type="EMBL" id="PP841134">
    <property type="protein sequence ID" value="XCN27535.1"/>
    <property type="molecule type" value="Genomic_DNA"/>
</dbReference>
<dbReference type="GO" id="GO:0004519">
    <property type="term" value="F:endonuclease activity"/>
    <property type="evidence" value="ECO:0007669"/>
    <property type="project" value="UniProtKB-KW"/>
</dbReference>
<name>A0AAU8KWS0_9VIRU</name>
<organism evidence="2">
    <name type="scientific">Acinetobacter phage vB_Ab_02_KEN_02</name>
    <dbReference type="NCBI Taxonomy" id="3143017"/>
    <lineage>
        <taxon>Viruses</taxon>
    </lineage>
</organism>
<dbReference type="SUPFAM" id="SSF55608">
    <property type="entry name" value="Homing endonucleases"/>
    <property type="match status" value="1"/>
</dbReference>
<keyword evidence="2" id="KW-0255">Endonuclease</keyword>
<sequence length="261" mass="30483">MVKRVQLGLRIDWIFVSLLMLHRINMMSELSQIKKLYEDGFSSREMAKKLGTSKSRVSSICQKHGFVKSVLNPTDYQMQIIYGSIIGDGSLNKATPNSNARFTLGHSLKQTEYFMFKYNSVLNLIKCKTVLHSHFDKRTQKTYESIHFQSKVNRLYTELHSKWYKDGKKIMPIEELLKLDKLAIAIKYFDDGYKNSGGNYNIAMHDYSVECIDNFRDLLRVKFGIDTNMHKSKTIYILAKDRDKFKEIISVIKCKDVQYKI</sequence>
<accession>A0AAU8KWS0</accession>
<dbReference type="InterPro" id="IPR004860">
    <property type="entry name" value="LAGLIDADG_dom"/>
</dbReference>
<dbReference type="Gene3D" id="3.10.28.10">
    <property type="entry name" value="Homing endonucleases"/>
    <property type="match status" value="2"/>
</dbReference>
<keyword evidence="2" id="KW-0378">Hydrolase</keyword>
<dbReference type="InterPro" id="IPR027434">
    <property type="entry name" value="Homing_endonucl"/>
</dbReference>
<keyword evidence="2" id="KW-0540">Nuclease</keyword>
<evidence type="ECO:0000259" key="1">
    <source>
        <dbReference type="Pfam" id="PF03161"/>
    </source>
</evidence>
<protein>
    <submittedName>
        <fullName evidence="2">Homing endonuclease with LAGLIDADG motif</fullName>
    </submittedName>
</protein>
<proteinExistence type="predicted"/>
<gene>
    <name evidence="2" type="ORF">MNNFUTWQ_CDS0065</name>
</gene>
<evidence type="ECO:0000313" key="2">
    <source>
        <dbReference type="EMBL" id="XCN27535.1"/>
    </source>
</evidence>
<dbReference type="Pfam" id="PF03161">
    <property type="entry name" value="LAGLIDADG_2"/>
    <property type="match status" value="1"/>
</dbReference>
<feature type="domain" description="Homing endonuclease LAGLIDADG" evidence="1">
    <location>
        <begin position="78"/>
        <end position="239"/>
    </location>
</feature>
<reference evidence="2" key="1">
    <citation type="submission" date="2024-05" db="EMBL/GenBank/DDBJ databases">
        <title>Complete Genome Sequences of 14 Acinetobacter baumannii phages isolated in Kenya.</title>
        <authorList>
            <person name="Mwai F."/>
            <person name="Kigen C."/>
            <person name="Makobe C."/>
            <person name="Georges M."/>
            <person name="Mutai I."/>
            <person name="Odoyo E."/>
            <person name="Gachoya M."/>
            <person name="Musila L."/>
        </authorList>
    </citation>
    <scope>NUCLEOTIDE SEQUENCE</scope>
</reference>